<evidence type="ECO:0000313" key="8">
    <source>
        <dbReference type="Proteomes" id="UP000249390"/>
    </source>
</evidence>
<name>A0A328D2I3_9ASTE</name>
<dbReference type="GO" id="GO:0009505">
    <property type="term" value="C:plant-type cell wall"/>
    <property type="evidence" value="ECO:0007669"/>
    <property type="project" value="TreeGrafter"/>
</dbReference>
<keyword evidence="5 6" id="KW-0961">Cell wall biogenesis/degradation</keyword>
<dbReference type="EMBL" id="NQVE01000215">
    <property type="protein sequence ID" value="RAL38083.1"/>
    <property type="molecule type" value="Genomic_DNA"/>
</dbReference>
<evidence type="ECO:0000256" key="4">
    <source>
        <dbReference type="ARBA" id="ARBA00022512"/>
    </source>
</evidence>
<dbReference type="Proteomes" id="UP000249390">
    <property type="component" value="Unassembled WGS sequence"/>
</dbReference>
<keyword evidence="8" id="KW-1185">Reference proteome</keyword>
<accession>A0A328D2I3</accession>
<evidence type="ECO:0000313" key="7">
    <source>
        <dbReference type="EMBL" id="RAL38083.1"/>
    </source>
</evidence>
<dbReference type="GO" id="GO:0052793">
    <property type="term" value="F:pectin acetylesterase activity"/>
    <property type="evidence" value="ECO:0007669"/>
    <property type="project" value="TreeGrafter"/>
</dbReference>
<comment type="subcellular location">
    <subcellularLocation>
        <location evidence="2 6">Secreted</location>
        <location evidence="2 6">Cell wall</location>
    </subcellularLocation>
</comment>
<dbReference type="EC" id="3.1.1.-" evidence="6"/>
<dbReference type="Pfam" id="PF03283">
    <property type="entry name" value="PAE"/>
    <property type="match status" value="1"/>
</dbReference>
<comment type="similarity">
    <text evidence="3 6">Belongs to the pectinacetylesterase family.</text>
</comment>
<keyword evidence="6" id="KW-0964">Secreted</keyword>
<keyword evidence="4 6" id="KW-0134">Cell wall</keyword>
<dbReference type="PANTHER" id="PTHR21562:SF93">
    <property type="entry name" value="PECTIN ACETYLESTERASE 8"/>
    <property type="match status" value="1"/>
</dbReference>
<dbReference type="GO" id="GO:0071555">
    <property type="term" value="P:cell wall organization"/>
    <property type="evidence" value="ECO:0007669"/>
    <property type="project" value="UniProtKB-KW"/>
</dbReference>
<gene>
    <name evidence="7" type="ORF">DM860_000777</name>
</gene>
<dbReference type="AlphaFoldDB" id="A0A328D2I3"/>
<comment type="caution">
    <text evidence="7">The sequence shown here is derived from an EMBL/GenBank/DDBJ whole genome shotgun (WGS) entry which is preliminary data.</text>
</comment>
<evidence type="ECO:0000256" key="5">
    <source>
        <dbReference type="ARBA" id="ARBA00023316"/>
    </source>
</evidence>
<keyword evidence="6" id="KW-0378">Hydrolase</keyword>
<reference evidence="7 8" key="1">
    <citation type="submission" date="2018-06" db="EMBL/GenBank/DDBJ databases">
        <title>The Genome of Cuscuta australis (Dodder) Provides Insight into the Evolution of Plant Parasitism.</title>
        <authorList>
            <person name="Liu H."/>
        </authorList>
    </citation>
    <scope>NUCLEOTIDE SEQUENCE [LARGE SCALE GENOMIC DNA]</scope>
    <source>
        <strain evidence="8">cv. Yunnan</strain>
        <tissue evidence="7">Vines</tissue>
    </source>
</reference>
<evidence type="ECO:0000256" key="1">
    <source>
        <dbReference type="ARBA" id="ARBA00003534"/>
    </source>
</evidence>
<organism evidence="7 8">
    <name type="scientific">Cuscuta australis</name>
    <dbReference type="NCBI Taxonomy" id="267555"/>
    <lineage>
        <taxon>Eukaryota</taxon>
        <taxon>Viridiplantae</taxon>
        <taxon>Streptophyta</taxon>
        <taxon>Embryophyta</taxon>
        <taxon>Tracheophyta</taxon>
        <taxon>Spermatophyta</taxon>
        <taxon>Magnoliopsida</taxon>
        <taxon>eudicotyledons</taxon>
        <taxon>Gunneridae</taxon>
        <taxon>Pentapetalae</taxon>
        <taxon>asterids</taxon>
        <taxon>lamiids</taxon>
        <taxon>Solanales</taxon>
        <taxon>Convolvulaceae</taxon>
        <taxon>Cuscuteae</taxon>
        <taxon>Cuscuta</taxon>
        <taxon>Cuscuta subgen. Grammica</taxon>
        <taxon>Cuscuta sect. Cleistogrammica</taxon>
    </lineage>
</organism>
<comment type="function">
    <text evidence="1 6">Hydrolyzes acetyl esters in homogalacturonan regions of pectin. In type I primary cell wall, galacturonic acid residues of pectin can be acetylated at the O-2 and O-3 positions. Decreasing the degree of acetylation of pectin gels in vitro alters their physical properties.</text>
</comment>
<protein>
    <recommendedName>
        <fullName evidence="6">Pectin acetylesterase</fullName>
        <ecNumber evidence="6">3.1.1.-</ecNumber>
    </recommendedName>
</protein>
<evidence type="ECO:0000256" key="2">
    <source>
        <dbReference type="ARBA" id="ARBA00004191"/>
    </source>
</evidence>
<dbReference type="PANTHER" id="PTHR21562">
    <property type="entry name" value="NOTUM-RELATED"/>
    <property type="match status" value="1"/>
</dbReference>
<sequence>MDSSSSSSSQQQQQQQSMMMMMMISCFLCVPLVLFTLLQLPNTVSSKLHILESAKAEGAVCLDGSAPAYEWEVAKDDANRRNWVVYLQGAGWCLNSTLYQAPDKTTLLRAVVVGLPAASVLPAT</sequence>
<evidence type="ECO:0000256" key="3">
    <source>
        <dbReference type="ARBA" id="ARBA00005784"/>
    </source>
</evidence>
<proteinExistence type="inferred from homology"/>
<evidence type="ECO:0000256" key="6">
    <source>
        <dbReference type="RuleBase" id="RU363114"/>
    </source>
</evidence>
<dbReference type="InterPro" id="IPR004963">
    <property type="entry name" value="PAE/NOTUM"/>
</dbReference>